<gene>
    <name evidence="4" type="ORF">Naga_100188g8</name>
</gene>
<evidence type="ECO:0000256" key="2">
    <source>
        <dbReference type="SAM" id="Phobius"/>
    </source>
</evidence>
<reference evidence="4 5" key="1">
    <citation type="journal article" date="2014" name="Mol. Plant">
        <title>Chromosome Scale Genome Assembly and Transcriptome Profiling of Nannochloropsis gaditana in Nitrogen Depletion.</title>
        <authorList>
            <person name="Corteggiani Carpinelli E."/>
            <person name="Telatin A."/>
            <person name="Vitulo N."/>
            <person name="Forcato C."/>
            <person name="D'Angelo M."/>
            <person name="Schiavon R."/>
            <person name="Vezzi A."/>
            <person name="Giacometti G.M."/>
            <person name="Morosinotto T."/>
            <person name="Valle G."/>
        </authorList>
    </citation>
    <scope>NUCLEOTIDE SEQUENCE [LARGE SCALE GENOMIC DNA]</scope>
    <source>
        <strain evidence="4 5">B-31</strain>
    </source>
</reference>
<name>W7TE02_9STRA</name>
<sequence length="467" mass="51231">MYGYRYKRLKQSRSGKIIRACLLFVALSCRVASSPSKQTTLRHFSASPPLPATQTITLTPCMPLPVLSNCSAVPMAVQGNLNSCIHISFQSGGFGQNARTAHLSFVFAGEEEEEGHLHDLSHTPTSDLKPAETGELADAKELRTEQEGYLDIVPAAGATRAARGDGIDFLSPQDGEKIHAKSEKLPASIRRAEKRMTGMKSNLSGGNPSLTMVLLVGSIFYFPTQAAMYEFMQPKVVAAMREKGFYDPLEDGPCRPSEDDRDDADANNGSSHSIAGRRDILKDLTSVDRKLQKVRGARQPLPQTRPEVLQGESESLLNCANVVDVFNHQGGDESSYARLYTCNITSSDPGGTIPAVHHLSVEGLLPDLFPYTYWVFLNMDPLNPDEPQAPPPPLRALPKGYQTIRYEATFAPPYAPPPAALGGPLFWILVLITVLYFILSSRYVSSPILDWLSTTRWGKRQLRGRDG</sequence>
<protein>
    <submittedName>
        <fullName evidence="4">Uncharacterized protein</fullName>
    </submittedName>
</protein>
<accession>W7TE02</accession>
<feature type="chain" id="PRO_5004903475" evidence="3">
    <location>
        <begin position="34"/>
        <end position="467"/>
    </location>
</feature>
<comment type="caution">
    <text evidence="4">The sequence shown here is derived from an EMBL/GenBank/DDBJ whole genome shotgun (WGS) entry which is preliminary data.</text>
</comment>
<evidence type="ECO:0000256" key="1">
    <source>
        <dbReference type="SAM" id="MobiDB-lite"/>
    </source>
</evidence>
<feature type="transmembrane region" description="Helical" evidence="2">
    <location>
        <begin position="419"/>
        <end position="439"/>
    </location>
</feature>
<evidence type="ECO:0000256" key="3">
    <source>
        <dbReference type="SAM" id="SignalP"/>
    </source>
</evidence>
<feature type="region of interest" description="Disordered" evidence="1">
    <location>
        <begin position="247"/>
        <end position="277"/>
    </location>
</feature>
<keyword evidence="2" id="KW-0472">Membrane</keyword>
<dbReference type="Proteomes" id="UP000019335">
    <property type="component" value="Unassembled WGS sequence"/>
</dbReference>
<organism evidence="4 5">
    <name type="scientific">Nannochloropsis gaditana</name>
    <dbReference type="NCBI Taxonomy" id="72520"/>
    <lineage>
        <taxon>Eukaryota</taxon>
        <taxon>Sar</taxon>
        <taxon>Stramenopiles</taxon>
        <taxon>Ochrophyta</taxon>
        <taxon>Eustigmatophyceae</taxon>
        <taxon>Eustigmatales</taxon>
        <taxon>Monodopsidaceae</taxon>
        <taxon>Nannochloropsis</taxon>
    </lineage>
</organism>
<dbReference type="EMBL" id="AZIL01002362">
    <property type="protein sequence ID" value="EWM21778.1"/>
    <property type="molecule type" value="Genomic_DNA"/>
</dbReference>
<keyword evidence="3" id="KW-0732">Signal</keyword>
<proteinExistence type="predicted"/>
<feature type="signal peptide" evidence="3">
    <location>
        <begin position="1"/>
        <end position="33"/>
    </location>
</feature>
<dbReference type="AlphaFoldDB" id="W7TE02"/>
<keyword evidence="2" id="KW-0812">Transmembrane</keyword>
<keyword evidence="5" id="KW-1185">Reference proteome</keyword>
<dbReference type="OrthoDB" id="10365570at2759"/>
<evidence type="ECO:0000313" key="5">
    <source>
        <dbReference type="Proteomes" id="UP000019335"/>
    </source>
</evidence>
<evidence type="ECO:0000313" key="4">
    <source>
        <dbReference type="EMBL" id="EWM21778.1"/>
    </source>
</evidence>
<keyword evidence="2" id="KW-1133">Transmembrane helix</keyword>